<feature type="transmembrane region" description="Helical" evidence="1">
    <location>
        <begin position="175"/>
        <end position="194"/>
    </location>
</feature>
<feature type="transmembrane region" description="Helical" evidence="1">
    <location>
        <begin position="265"/>
        <end position="286"/>
    </location>
</feature>
<keyword evidence="3" id="KW-1185">Reference proteome</keyword>
<protein>
    <submittedName>
        <fullName evidence="2">Uncharacterized protein</fullName>
    </submittedName>
</protein>
<keyword evidence="1" id="KW-1133">Transmembrane helix</keyword>
<feature type="transmembrane region" description="Helical" evidence="1">
    <location>
        <begin position="292"/>
        <end position="314"/>
    </location>
</feature>
<feature type="transmembrane region" description="Helical" evidence="1">
    <location>
        <begin position="100"/>
        <end position="121"/>
    </location>
</feature>
<dbReference type="AlphaFoldDB" id="A0A9K3CWL0"/>
<sequence length="333" mass="37057">MGILALLTYDEGLRSLEWSILGHCLLLGISQPNMSTGYSVVTFLTTETALLSIYQFIITLYCTVRYGLKDRENRRSHRDAQRRATRTGSLFGRLFPKIVWAYYVVALLSPVLKLALPLQSILSGADSYMEALMVAEYIVQILYSIHESLALIAVSVTFGSALLRPSAMSKVFRAELSLALFLVAFSTPVCIILIHDASCYYAGEECWPDGAWFSPATDTVLQSLVVEYRSIVQTGLLLLAVVWFQMKARRLARRVAVKGKRNRKITWVIVMLAISTGLFWYVQHYVNSSTTLAASAVHLLFGALDATLWAILLAPVRTIKRPKPSLEGPLATV</sequence>
<accession>A0A9K3CWL0</accession>
<gene>
    <name evidence="2" type="ORF">KIPB_004835</name>
</gene>
<feature type="transmembrane region" description="Helical" evidence="1">
    <location>
        <begin position="228"/>
        <end position="244"/>
    </location>
</feature>
<evidence type="ECO:0000256" key="1">
    <source>
        <dbReference type="SAM" id="Phobius"/>
    </source>
</evidence>
<comment type="caution">
    <text evidence="2">The sequence shown here is derived from an EMBL/GenBank/DDBJ whole genome shotgun (WGS) entry which is preliminary data.</text>
</comment>
<evidence type="ECO:0000313" key="3">
    <source>
        <dbReference type="Proteomes" id="UP000265618"/>
    </source>
</evidence>
<proteinExistence type="predicted"/>
<keyword evidence="1" id="KW-0472">Membrane</keyword>
<reference evidence="2 3" key="1">
    <citation type="journal article" date="2018" name="PLoS ONE">
        <title>The draft genome of Kipferlia bialata reveals reductive genome evolution in fornicate parasites.</title>
        <authorList>
            <person name="Tanifuji G."/>
            <person name="Takabayashi S."/>
            <person name="Kume K."/>
            <person name="Takagi M."/>
            <person name="Nakayama T."/>
            <person name="Kamikawa R."/>
            <person name="Inagaki Y."/>
            <person name="Hashimoto T."/>
        </authorList>
    </citation>
    <scope>NUCLEOTIDE SEQUENCE [LARGE SCALE GENOMIC DNA]</scope>
    <source>
        <strain evidence="2">NY0173</strain>
    </source>
</reference>
<organism evidence="2 3">
    <name type="scientific">Kipferlia bialata</name>
    <dbReference type="NCBI Taxonomy" id="797122"/>
    <lineage>
        <taxon>Eukaryota</taxon>
        <taxon>Metamonada</taxon>
        <taxon>Carpediemonas-like organisms</taxon>
        <taxon>Kipferlia</taxon>
    </lineage>
</organism>
<feature type="transmembrane region" description="Helical" evidence="1">
    <location>
        <begin position="49"/>
        <end position="68"/>
    </location>
</feature>
<name>A0A9K3CWL0_9EUKA</name>
<evidence type="ECO:0000313" key="2">
    <source>
        <dbReference type="EMBL" id="GIQ83500.1"/>
    </source>
</evidence>
<dbReference type="EMBL" id="BDIP01001074">
    <property type="protein sequence ID" value="GIQ83500.1"/>
    <property type="molecule type" value="Genomic_DNA"/>
</dbReference>
<dbReference type="Proteomes" id="UP000265618">
    <property type="component" value="Unassembled WGS sequence"/>
</dbReference>
<keyword evidence="1" id="KW-0812">Transmembrane</keyword>
<feature type="transmembrane region" description="Helical" evidence="1">
    <location>
        <begin position="141"/>
        <end position="163"/>
    </location>
</feature>